<dbReference type="AlphaFoldDB" id="A0A3S5A8Y2"/>
<name>A0A3S5A8Y2_9PLAT</name>
<proteinExistence type="predicted"/>
<keyword evidence="3" id="KW-1185">Reference proteome</keyword>
<feature type="region of interest" description="Disordered" evidence="1">
    <location>
        <begin position="1"/>
        <end position="32"/>
    </location>
</feature>
<protein>
    <submittedName>
        <fullName evidence="2">Uncharacterized protein</fullName>
    </submittedName>
</protein>
<gene>
    <name evidence="2" type="ORF">PXEA_LOCUS24233</name>
</gene>
<reference evidence="2" key="1">
    <citation type="submission" date="2018-11" db="EMBL/GenBank/DDBJ databases">
        <authorList>
            <consortium name="Pathogen Informatics"/>
        </authorList>
    </citation>
    <scope>NUCLEOTIDE SEQUENCE</scope>
</reference>
<comment type="caution">
    <text evidence="2">The sequence shown here is derived from an EMBL/GenBank/DDBJ whole genome shotgun (WGS) entry which is preliminary data.</text>
</comment>
<accession>A0A3S5A8Y2</accession>
<organism evidence="2 3">
    <name type="scientific">Protopolystoma xenopodis</name>
    <dbReference type="NCBI Taxonomy" id="117903"/>
    <lineage>
        <taxon>Eukaryota</taxon>
        <taxon>Metazoa</taxon>
        <taxon>Spiralia</taxon>
        <taxon>Lophotrochozoa</taxon>
        <taxon>Platyhelminthes</taxon>
        <taxon>Monogenea</taxon>
        <taxon>Polyopisthocotylea</taxon>
        <taxon>Polystomatidea</taxon>
        <taxon>Polystomatidae</taxon>
        <taxon>Protopolystoma</taxon>
    </lineage>
</organism>
<dbReference type="EMBL" id="CAAALY010115662">
    <property type="protein sequence ID" value="VEL30793.1"/>
    <property type="molecule type" value="Genomic_DNA"/>
</dbReference>
<evidence type="ECO:0000313" key="2">
    <source>
        <dbReference type="EMBL" id="VEL30793.1"/>
    </source>
</evidence>
<feature type="region of interest" description="Disordered" evidence="1">
    <location>
        <begin position="50"/>
        <end position="76"/>
    </location>
</feature>
<dbReference type="Proteomes" id="UP000784294">
    <property type="component" value="Unassembled WGS sequence"/>
</dbReference>
<evidence type="ECO:0000313" key="3">
    <source>
        <dbReference type="Proteomes" id="UP000784294"/>
    </source>
</evidence>
<evidence type="ECO:0000256" key="1">
    <source>
        <dbReference type="SAM" id="MobiDB-lite"/>
    </source>
</evidence>
<sequence>MSPGRPDGRTGWGEWTRSVRPVPSSRQAGRDRQVVTPAILPSALPVGAVLHSSRPLRGQPSPTARPGSAVRQTDPVSALPRTLYHIKW</sequence>